<organism evidence="3 4">
    <name type="scientific">Microvenator marinus</name>
    <dbReference type="NCBI Taxonomy" id="2600177"/>
    <lineage>
        <taxon>Bacteria</taxon>
        <taxon>Deltaproteobacteria</taxon>
        <taxon>Bradymonadales</taxon>
        <taxon>Microvenatoraceae</taxon>
        <taxon>Microvenator</taxon>
    </lineage>
</organism>
<dbReference type="AlphaFoldDB" id="A0A5B8XVI3"/>
<name>A0A5B8XVI3_9DELT</name>
<keyword evidence="2" id="KW-0732">Signal</keyword>
<gene>
    <name evidence="3" type="ORF">FRD01_17160</name>
</gene>
<feature type="signal peptide" evidence="2">
    <location>
        <begin position="1"/>
        <end position="21"/>
    </location>
</feature>
<evidence type="ECO:0000313" key="4">
    <source>
        <dbReference type="Proteomes" id="UP000321595"/>
    </source>
</evidence>
<evidence type="ECO:0000256" key="1">
    <source>
        <dbReference type="SAM" id="MobiDB-lite"/>
    </source>
</evidence>
<feature type="region of interest" description="Disordered" evidence="1">
    <location>
        <begin position="28"/>
        <end position="49"/>
    </location>
</feature>
<evidence type="ECO:0000256" key="2">
    <source>
        <dbReference type="SAM" id="SignalP"/>
    </source>
</evidence>
<protein>
    <submittedName>
        <fullName evidence="3">Uncharacterized protein</fullName>
    </submittedName>
</protein>
<dbReference type="KEGG" id="bbae:FRD01_17160"/>
<feature type="chain" id="PRO_5023113152" evidence="2">
    <location>
        <begin position="22"/>
        <end position="180"/>
    </location>
</feature>
<dbReference type="OrthoDB" id="5512831at2"/>
<dbReference type="EMBL" id="CP042467">
    <property type="protein sequence ID" value="QED28938.1"/>
    <property type="molecule type" value="Genomic_DNA"/>
</dbReference>
<sequence length="180" mass="18680">MKYLNLNIFAFALAASLAGFGCGDEHDHGDDHNHENNQAHDPQEEGCEHMGDGPFADATAAADATGTLENVAVEHTRVNIALTDFEAEKGGVVSFEAPEAGDYIFFLSDAVDIAVASSDGTALAAEASEGESTLCPGVIAASHTYELAVGTYTITLGPTSADSVGIVYEVAGHDDHAHEE</sequence>
<evidence type="ECO:0000313" key="3">
    <source>
        <dbReference type="EMBL" id="QED28938.1"/>
    </source>
</evidence>
<keyword evidence="4" id="KW-1185">Reference proteome</keyword>
<proteinExistence type="predicted"/>
<dbReference type="RefSeq" id="WP_146961808.1">
    <property type="nucleotide sequence ID" value="NZ_CP042467.1"/>
</dbReference>
<accession>A0A5B8XVI3</accession>
<dbReference type="PROSITE" id="PS51257">
    <property type="entry name" value="PROKAR_LIPOPROTEIN"/>
    <property type="match status" value="1"/>
</dbReference>
<dbReference type="Proteomes" id="UP000321595">
    <property type="component" value="Chromosome"/>
</dbReference>
<reference evidence="3 4" key="1">
    <citation type="submission" date="2019-08" db="EMBL/GenBank/DDBJ databases">
        <authorList>
            <person name="Liang Q."/>
        </authorList>
    </citation>
    <scope>NUCLEOTIDE SEQUENCE [LARGE SCALE GENOMIC DNA]</scope>
    <source>
        <strain evidence="3 4">V1718</strain>
    </source>
</reference>